<evidence type="ECO:0008006" key="3">
    <source>
        <dbReference type="Google" id="ProtNLM"/>
    </source>
</evidence>
<dbReference type="KEGG" id="aob:I6H46_06090"/>
<dbReference type="Proteomes" id="UP000595871">
    <property type="component" value="Chromosome"/>
</dbReference>
<dbReference type="EMBL" id="CP067016">
    <property type="protein sequence ID" value="QQN55503.1"/>
    <property type="molecule type" value="Genomic_DNA"/>
</dbReference>
<accession>A0A7T7USP9</accession>
<name>A0A7T7USP9_9FIRM</name>
<proteinExistence type="predicted"/>
<gene>
    <name evidence="1" type="ORF">I6H46_06090</name>
</gene>
<evidence type="ECO:0000313" key="1">
    <source>
        <dbReference type="EMBL" id="QQN55503.1"/>
    </source>
</evidence>
<keyword evidence="2" id="KW-1185">Reference proteome</keyword>
<sequence>MKKNICPKCKRKMKQQFIGLLHCKCGISYHKDLGYFKRNENMMFVLERKR</sequence>
<organism evidence="1 2">
    <name type="scientific">Anaerococcus obesiensis</name>
    <dbReference type="NCBI Taxonomy" id="1287640"/>
    <lineage>
        <taxon>Bacteria</taxon>
        <taxon>Bacillati</taxon>
        <taxon>Bacillota</taxon>
        <taxon>Tissierellia</taxon>
        <taxon>Tissierellales</taxon>
        <taxon>Peptoniphilaceae</taxon>
        <taxon>Anaerococcus</taxon>
    </lineage>
</organism>
<evidence type="ECO:0000313" key="2">
    <source>
        <dbReference type="Proteomes" id="UP000595871"/>
    </source>
</evidence>
<dbReference type="AlphaFoldDB" id="A0A7T7USP9"/>
<protein>
    <recommendedName>
        <fullName evidence="3">30S ribosomal protein S6</fullName>
    </recommendedName>
</protein>
<reference evidence="1 2" key="1">
    <citation type="submission" date="2020-12" db="EMBL/GenBank/DDBJ databases">
        <title>FDA dAtabase for Regulatory Grade micrObial Sequences (FDA-ARGOS): Supporting development and validation of Infectious Disease Dx tests.</title>
        <authorList>
            <person name="Sproer C."/>
            <person name="Gronow S."/>
            <person name="Severitt S."/>
            <person name="Schroder I."/>
            <person name="Tallon L."/>
            <person name="Sadzewicz L."/>
            <person name="Zhao X."/>
            <person name="Boylan J."/>
            <person name="Ott S."/>
            <person name="Bowen H."/>
            <person name="Vavikolanu K."/>
            <person name="Mehta A."/>
            <person name="Aluvathingal J."/>
            <person name="Nadendla S."/>
            <person name="Lowell S."/>
            <person name="Myers T."/>
            <person name="Yan Y."/>
            <person name="Sichtig H."/>
        </authorList>
    </citation>
    <scope>NUCLEOTIDE SEQUENCE [LARGE SCALE GENOMIC DNA]</scope>
    <source>
        <strain evidence="1 2">FDAARGOS_989</strain>
    </source>
</reference>